<dbReference type="AlphaFoldDB" id="A0A6J4RXX6"/>
<reference evidence="2" key="1">
    <citation type="submission" date="2020-02" db="EMBL/GenBank/DDBJ databases">
        <authorList>
            <person name="Meier V. D."/>
        </authorList>
    </citation>
    <scope>NUCLEOTIDE SEQUENCE</scope>
    <source>
        <strain evidence="2">AVDCRST_MAG30</strain>
    </source>
</reference>
<feature type="non-terminal residue" evidence="2">
    <location>
        <position position="67"/>
    </location>
</feature>
<protein>
    <submittedName>
        <fullName evidence="2">Uncharacterized protein</fullName>
    </submittedName>
</protein>
<accession>A0A6J4RXX6</accession>
<sequence>DRRPLLAPGRSRPVLRGGPVHRRRLHRGGRGGGGSRDEPSARAGDRAPRSRRSAPDAAGSHLRRVPR</sequence>
<evidence type="ECO:0000256" key="1">
    <source>
        <dbReference type="SAM" id="MobiDB-lite"/>
    </source>
</evidence>
<proteinExistence type="predicted"/>
<dbReference type="EMBL" id="CADCVS010000100">
    <property type="protein sequence ID" value="CAA9478101.1"/>
    <property type="molecule type" value="Genomic_DNA"/>
</dbReference>
<evidence type="ECO:0000313" key="2">
    <source>
        <dbReference type="EMBL" id="CAA9478101.1"/>
    </source>
</evidence>
<feature type="compositionally biased region" description="Basic and acidic residues" evidence="1">
    <location>
        <begin position="35"/>
        <end position="48"/>
    </location>
</feature>
<feature type="region of interest" description="Disordered" evidence="1">
    <location>
        <begin position="1"/>
        <end position="67"/>
    </location>
</feature>
<name>A0A6J4RXX6_9ACTN</name>
<gene>
    <name evidence="2" type="ORF">AVDCRST_MAG30-614</name>
</gene>
<feature type="non-terminal residue" evidence="2">
    <location>
        <position position="1"/>
    </location>
</feature>
<feature type="compositionally biased region" description="Basic residues" evidence="1">
    <location>
        <begin position="19"/>
        <end position="29"/>
    </location>
</feature>
<organism evidence="2">
    <name type="scientific">uncultured Solirubrobacteraceae bacterium</name>
    <dbReference type="NCBI Taxonomy" id="1162706"/>
    <lineage>
        <taxon>Bacteria</taxon>
        <taxon>Bacillati</taxon>
        <taxon>Actinomycetota</taxon>
        <taxon>Thermoleophilia</taxon>
        <taxon>Solirubrobacterales</taxon>
        <taxon>Solirubrobacteraceae</taxon>
        <taxon>environmental samples</taxon>
    </lineage>
</organism>